<dbReference type="AlphaFoldDB" id="A0AAU8TRB7"/>
<dbReference type="KEGG" id="bfn:OI25_5342"/>
<protein>
    <submittedName>
        <fullName evidence="1">Uncharacterized protein</fullName>
    </submittedName>
</protein>
<evidence type="ECO:0000313" key="2">
    <source>
        <dbReference type="Proteomes" id="UP000032614"/>
    </source>
</evidence>
<organism evidence="1 2">
    <name type="scientific">Paraburkholderia fungorum</name>
    <dbReference type="NCBI Taxonomy" id="134537"/>
    <lineage>
        <taxon>Bacteria</taxon>
        <taxon>Pseudomonadati</taxon>
        <taxon>Pseudomonadota</taxon>
        <taxon>Betaproteobacteria</taxon>
        <taxon>Burkholderiales</taxon>
        <taxon>Burkholderiaceae</taxon>
        <taxon>Paraburkholderia</taxon>
    </lineage>
</organism>
<sequence length="151" mass="17023">MPQELLLDHLAAFDKWKIVVVLKFRLPLHAVQPFLAPRIGAVSFPIRNVEITVTNVGDPLTAPGRHAWRARYIGRYEKPRRCKNQKAAPDGAHHVLDRYFHVWSSLVSLVSALSIGWRPYLIANHAEKTRIENLRASLSLAYGVNAGQLVT</sequence>
<proteinExistence type="predicted"/>
<reference evidence="1 2" key="1">
    <citation type="journal article" date="2015" name="Genome Announc.">
        <title>Complete genome sequences for 59 burkholderia isolates, both pathogenic and near neighbor.</title>
        <authorList>
            <person name="Johnson S.L."/>
            <person name="Bishop-Lilly K.A."/>
            <person name="Ladner J.T."/>
            <person name="Daligault H.E."/>
            <person name="Davenport K.W."/>
            <person name="Jaissle J."/>
            <person name="Frey K.G."/>
            <person name="Koroleva G.I."/>
            <person name="Bruce D.C."/>
            <person name="Coyne S.R."/>
            <person name="Broomall S.M."/>
            <person name="Li P.E."/>
            <person name="Teshima H."/>
            <person name="Gibbons H.S."/>
            <person name="Palacios G.F."/>
            <person name="Rosenzweig C.N."/>
            <person name="Redden C.L."/>
            <person name="Xu Y."/>
            <person name="Minogue T.D."/>
            <person name="Chain P.S."/>
        </authorList>
    </citation>
    <scope>NUCLEOTIDE SEQUENCE [LARGE SCALE GENOMIC DNA]</scope>
    <source>
        <strain evidence="1 2">ATCC BAA-463</strain>
    </source>
</reference>
<dbReference type="EMBL" id="CP010027">
    <property type="protein sequence ID" value="AJZ64070.1"/>
    <property type="molecule type" value="Genomic_DNA"/>
</dbReference>
<accession>A0AAU8TRB7</accession>
<name>A0AAU8TRB7_9BURK</name>
<dbReference type="Proteomes" id="UP000032614">
    <property type="component" value="Chromosome 2"/>
</dbReference>
<gene>
    <name evidence="1" type="ORF">OI25_5342</name>
</gene>
<evidence type="ECO:0000313" key="1">
    <source>
        <dbReference type="EMBL" id="AJZ64070.1"/>
    </source>
</evidence>